<dbReference type="RefSeq" id="WP_344153038.1">
    <property type="nucleotide sequence ID" value="NZ_BAAANF010000013.1"/>
</dbReference>
<evidence type="ECO:0000313" key="2">
    <source>
        <dbReference type="Proteomes" id="UP001500280"/>
    </source>
</evidence>
<dbReference type="Proteomes" id="UP001500280">
    <property type="component" value="Unassembled WGS sequence"/>
</dbReference>
<dbReference type="InterPro" id="IPR011044">
    <property type="entry name" value="Quino_amine_DH_bsu"/>
</dbReference>
<sequence length="366" mass="38299">MSNRNRPLVIAVAAVAVVAVAGGGMLAAARGPESQTGAAAAPLSVPTTPPVTLPASKVVIDATKLPTGRTPQVSYLRGRTVQGGISSPVKVPGSVPVEAVARLWDTTMAMEVPNANSSSLVVLDEAGKVSQRLPGIDSLVTSADGNAAAFATGGRYTGHDGGTVHFRSTDGKDLTLDHARAREIEVLAVVDRSVYLSSRPEDSKTPNLYRWDVDASAVAEPLKVARPVAVSPDGTLAAGLPVFTDSGLCSVVTDLAKNRQQWRTCQYRLDNFSPRNAFVIGYAPNAGSPYGESTASALDAKTGRVLRTWLAESLRNAVPEDDDHVLFEWHNQAGPESRSAVVRCTVSTGQCELASPLSPEPLLLGS</sequence>
<dbReference type="SUPFAM" id="SSF50969">
    <property type="entry name" value="YVTN repeat-like/Quinoprotein amine dehydrogenase"/>
    <property type="match status" value="1"/>
</dbReference>
<evidence type="ECO:0008006" key="3">
    <source>
        <dbReference type="Google" id="ProtNLM"/>
    </source>
</evidence>
<gene>
    <name evidence="1" type="ORF">GCM10009745_37140</name>
</gene>
<accession>A0ABP4TIN1</accession>
<evidence type="ECO:0000313" key="1">
    <source>
        <dbReference type="EMBL" id="GAA1688794.1"/>
    </source>
</evidence>
<reference evidence="2" key="1">
    <citation type="journal article" date="2019" name="Int. J. Syst. Evol. Microbiol.">
        <title>The Global Catalogue of Microorganisms (GCM) 10K type strain sequencing project: providing services to taxonomists for standard genome sequencing and annotation.</title>
        <authorList>
            <consortium name="The Broad Institute Genomics Platform"/>
            <consortium name="The Broad Institute Genome Sequencing Center for Infectious Disease"/>
            <person name="Wu L."/>
            <person name="Ma J."/>
        </authorList>
    </citation>
    <scope>NUCLEOTIDE SEQUENCE [LARGE SCALE GENOMIC DNA]</scope>
    <source>
        <strain evidence="2">JCM 14307</strain>
    </source>
</reference>
<comment type="caution">
    <text evidence="1">The sequence shown here is derived from an EMBL/GenBank/DDBJ whole genome shotgun (WGS) entry which is preliminary data.</text>
</comment>
<keyword evidence="2" id="KW-1185">Reference proteome</keyword>
<name>A0ABP4TIN1_9ACTN</name>
<organism evidence="1 2">
    <name type="scientific">Kribbella yunnanensis</name>
    <dbReference type="NCBI Taxonomy" id="190194"/>
    <lineage>
        <taxon>Bacteria</taxon>
        <taxon>Bacillati</taxon>
        <taxon>Actinomycetota</taxon>
        <taxon>Actinomycetes</taxon>
        <taxon>Propionibacteriales</taxon>
        <taxon>Kribbellaceae</taxon>
        <taxon>Kribbella</taxon>
    </lineage>
</organism>
<proteinExistence type="predicted"/>
<protein>
    <recommendedName>
        <fullName evidence="3">WD40 repeat domain-containing protein</fullName>
    </recommendedName>
</protein>
<dbReference type="EMBL" id="BAAANF010000013">
    <property type="protein sequence ID" value="GAA1688794.1"/>
    <property type="molecule type" value="Genomic_DNA"/>
</dbReference>